<dbReference type="InterPro" id="IPR040701">
    <property type="entry name" value="Bact_RF_family2"/>
</dbReference>
<proteinExistence type="predicted"/>
<evidence type="ECO:0000313" key="2">
    <source>
        <dbReference type="Proteomes" id="UP000677913"/>
    </source>
</evidence>
<dbReference type="SUPFAM" id="SSF53137">
    <property type="entry name" value="Translational machinery components"/>
    <property type="match status" value="1"/>
</dbReference>
<organism evidence="1 2">
    <name type="scientific">Actinocrinis puniceicyclus</name>
    <dbReference type="NCBI Taxonomy" id="977794"/>
    <lineage>
        <taxon>Bacteria</taxon>
        <taxon>Bacillati</taxon>
        <taxon>Actinomycetota</taxon>
        <taxon>Actinomycetes</taxon>
        <taxon>Catenulisporales</taxon>
        <taxon>Actinospicaceae</taxon>
        <taxon>Actinocrinis</taxon>
    </lineage>
</organism>
<evidence type="ECO:0008006" key="3">
    <source>
        <dbReference type="Google" id="ProtNLM"/>
    </source>
</evidence>
<keyword evidence="2" id="KW-1185">Reference proteome</keyword>
<dbReference type="Proteomes" id="UP000677913">
    <property type="component" value="Unassembled WGS sequence"/>
</dbReference>
<protein>
    <recommendedName>
        <fullName evidence="3">Peptide chain release factor 1</fullName>
    </recommendedName>
</protein>
<dbReference type="Gene3D" id="3.30.420.60">
    <property type="entry name" value="eRF1 domain 2"/>
    <property type="match status" value="1"/>
</dbReference>
<dbReference type="EMBL" id="JAGSXH010000191">
    <property type="protein sequence ID" value="MBS2966761.1"/>
    <property type="molecule type" value="Genomic_DNA"/>
</dbReference>
<name>A0A8J7WQP3_9ACTN</name>
<dbReference type="InterPro" id="IPR042226">
    <property type="entry name" value="eFR1_2_sf"/>
</dbReference>
<dbReference type="AlphaFoldDB" id="A0A8J7WQP3"/>
<evidence type="ECO:0000313" key="1">
    <source>
        <dbReference type="EMBL" id="MBS2966761.1"/>
    </source>
</evidence>
<reference evidence="1" key="1">
    <citation type="submission" date="2021-04" db="EMBL/GenBank/DDBJ databases">
        <title>Genome based classification of Actinospica acidithermotolerans sp. nov., an actinobacterium isolated from an Indonesian hot spring.</title>
        <authorList>
            <person name="Kusuma A.B."/>
            <person name="Putra K.E."/>
            <person name="Nafisah S."/>
            <person name="Loh J."/>
            <person name="Nouioui I."/>
            <person name="Goodfellow M."/>
        </authorList>
    </citation>
    <scope>NUCLEOTIDE SEQUENCE</scope>
    <source>
        <strain evidence="1">DSM 45618</strain>
    </source>
</reference>
<accession>A0A8J7WQP3</accession>
<gene>
    <name evidence="1" type="ORF">KGA66_27240</name>
</gene>
<dbReference type="RefSeq" id="WP_211472147.1">
    <property type="nucleotide sequence ID" value="NZ_JAGSXH010000191.1"/>
</dbReference>
<dbReference type="Pfam" id="PF18844">
    <property type="entry name" value="baeRF_family2"/>
    <property type="match status" value="1"/>
</dbReference>
<sequence>MRTISRTVADPVRAPLLATGPVASIYARTGQGAEGELRLRRRGLAASLAQQGLDPETLQLARMQLASLTEEPGVEAFFLAGGRLLASFHLAGADTPEMAVYAPVPRVLPVLRWFQERPAHLLALVDRAGADLFSQPAGRQTPLMRTIHGPDDEIERNAPGGTAQMRYQHRAEDSWQHNGAHVAEAIADELDRSGASLLLIAGDVRAVQFLERYLPTRVRRQVRITHVPGTRGERRYQQEHVARAVREAVDAETGRMIAAVAEGLGRAGTAVDGTQATADALAEGRVSTLLVTDDPGDRRTLWIGPGAGDLAAQPGPLTAAWPWSFQAPLTDAAIRSALLADADVRVLTPGRAGAPAQGIGALCRFA</sequence>
<comment type="caution">
    <text evidence="1">The sequence shown here is derived from an EMBL/GenBank/DDBJ whole genome shotgun (WGS) entry which is preliminary data.</text>
</comment>